<dbReference type="GO" id="GO:0004252">
    <property type="term" value="F:serine-type endopeptidase activity"/>
    <property type="evidence" value="ECO:0007669"/>
    <property type="project" value="InterPro"/>
</dbReference>
<comment type="caution">
    <text evidence="2">The sequence shown here is derived from an EMBL/GenBank/DDBJ whole genome shotgun (WGS) entry which is preliminary data.</text>
</comment>
<sequence length="64" mass="7432">MTEEEFAGSPMMCQNDDEERWTLIGITNWRIACSKNGTERPRMYDKIASNVNWIRESITSTDTT</sequence>
<organism evidence="2 3">
    <name type="scientific">Rhamnusium bicolor</name>
    <dbReference type="NCBI Taxonomy" id="1586634"/>
    <lineage>
        <taxon>Eukaryota</taxon>
        <taxon>Metazoa</taxon>
        <taxon>Ecdysozoa</taxon>
        <taxon>Arthropoda</taxon>
        <taxon>Hexapoda</taxon>
        <taxon>Insecta</taxon>
        <taxon>Pterygota</taxon>
        <taxon>Neoptera</taxon>
        <taxon>Endopterygota</taxon>
        <taxon>Coleoptera</taxon>
        <taxon>Polyphaga</taxon>
        <taxon>Cucujiformia</taxon>
        <taxon>Chrysomeloidea</taxon>
        <taxon>Cerambycidae</taxon>
        <taxon>Lepturinae</taxon>
        <taxon>Rhagiini</taxon>
        <taxon>Rhamnusium</taxon>
    </lineage>
</organism>
<dbReference type="InterPro" id="IPR043504">
    <property type="entry name" value="Peptidase_S1_PA_chymotrypsin"/>
</dbReference>
<name>A0AAV8ZSE7_9CUCU</name>
<dbReference type="AlphaFoldDB" id="A0AAV8ZSE7"/>
<dbReference type="Proteomes" id="UP001162156">
    <property type="component" value="Unassembled WGS sequence"/>
</dbReference>
<dbReference type="GO" id="GO:0006508">
    <property type="term" value="P:proteolysis"/>
    <property type="evidence" value="ECO:0007669"/>
    <property type="project" value="InterPro"/>
</dbReference>
<evidence type="ECO:0000259" key="1">
    <source>
        <dbReference type="Pfam" id="PF00089"/>
    </source>
</evidence>
<feature type="domain" description="Peptidase S1" evidence="1">
    <location>
        <begin position="8"/>
        <end position="54"/>
    </location>
</feature>
<dbReference type="InterPro" id="IPR009003">
    <property type="entry name" value="Peptidase_S1_PA"/>
</dbReference>
<gene>
    <name evidence="2" type="ORF">NQ314_002349</name>
</gene>
<protein>
    <recommendedName>
        <fullName evidence="1">Peptidase S1 domain-containing protein</fullName>
    </recommendedName>
</protein>
<dbReference type="Gene3D" id="2.40.10.10">
    <property type="entry name" value="Trypsin-like serine proteases"/>
    <property type="match status" value="1"/>
</dbReference>
<dbReference type="InterPro" id="IPR001254">
    <property type="entry name" value="Trypsin_dom"/>
</dbReference>
<dbReference type="EMBL" id="JANEYF010000726">
    <property type="protein sequence ID" value="KAJ8968333.1"/>
    <property type="molecule type" value="Genomic_DNA"/>
</dbReference>
<dbReference type="Pfam" id="PF00089">
    <property type="entry name" value="Trypsin"/>
    <property type="match status" value="1"/>
</dbReference>
<reference evidence="2" key="1">
    <citation type="journal article" date="2023" name="Insect Mol. Biol.">
        <title>Genome sequencing provides insights into the evolution of gene families encoding plant cell wall-degrading enzymes in longhorned beetles.</title>
        <authorList>
            <person name="Shin N.R."/>
            <person name="Okamura Y."/>
            <person name="Kirsch R."/>
            <person name="Pauchet Y."/>
        </authorList>
    </citation>
    <scope>NUCLEOTIDE SEQUENCE</scope>
    <source>
        <strain evidence="2">RBIC_L_NR</strain>
    </source>
</reference>
<accession>A0AAV8ZSE7</accession>
<proteinExistence type="predicted"/>
<keyword evidence="3" id="KW-1185">Reference proteome</keyword>
<evidence type="ECO:0000313" key="3">
    <source>
        <dbReference type="Proteomes" id="UP001162156"/>
    </source>
</evidence>
<dbReference type="SUPFAM" id="SSF50494">
    <property type="entry name" value="Trypsin-like serine proteases"/>
    <property type="match status" value="1"/>
</dbReference>
<evidence type="ECO:0000313" key="2">
    <source>
        <dbReference type="EMBL" id="KAJ8968333.1"/>
    </source>
</evidence>